<dbReference type="EMBL" id="HBKN01050445">
    <property type="protein sequence ID" value="CAE2341254.1"/>
    <property type="molecule type" value="Transcribed_RNA"/>
</dbReference>
<gene>
    <name evidence="11" type="ORF">GTHE00462_LOCUS39332</name>
</gene>
<dbReference type="AlphaFoldDB" id="A0A7S4PPS2"/>
<proteinExistence type="inferred from homology"/>
<evidence type="ECO:0000256" key="7">
    <source>
        <dbReference type="ARBA" id="ARBA00023212"/>
    </source>
</evidence>
<comment type="subcellular location">
    <subcellularLocation>
        <location evidence="1">Cytoplasm</location>
        <location evidence="1">Cytoskeleton</location>
        <location evidence="1">Flagellum axoneme</location>
    </subcellularLocation>
</comment>
<protein>
    <submittedName>
        <fullName evidence="11">Uncharacterized protein</fullName>
    </submittedName>
</protein>
<dbReference type="PANTHER" id="PTHR14517:SF6">
    <property type="entry name" value="RE41410P"/>
    <property type="match status" value="1"/>
</dbReference>
<keyword evidence="6" id="KW-0969">Cilium</keyword>
<feature type="coiled-coil region" evidence="10">
    <location>
        <begin position="16"/>
        <end position="98"/>
    </location>
</feature>
<evidence type="ECO:0000256" key="2">
    <source>
        <dbReference type="ARBA" id="ARBA00006875"/>
    </source>
</evidence>
<evidence type="ECO:0000256" key="5">
    <source>
        <dbReference type="ARBA" id="ARBA00023054"/>
    </source>
</evidence>
<comment type="similarity">
    <text evidence="2">Belongs to the RIB43A family.</text>
</comment>
<accession>A0A7S4PPS2</accession>
<keyword evidence="7" id="KW-0206">Cytoskeleton</keyword>
<keyword evidence="3" id="KW-0963">Cytoplasm</keyword>
<dbReference type="InterPro" id="IPR008805">
    <property type="entry name" value="RIB43A"/>
</dbReference>
<reference evidence="11" key="1">
    <citation type="submission" date="2021-01" db="EMBL/GenBank/DDBJ databases">
        <authorList>
            <person name="Corre E."/>
            <person name="Pelletier E."/>
            <person name="Niang G."/>
            <person name="Scheremetjew M."/>
            <person name="Finn R."/>
            <person name="Kale V."/>
            <person name="Holt S."/>
            <person name="Cochrane G."/>
            <person name="Meng A."/>
            <person name="Brown T."/>
            <person name="Cohen L."/>
        </authorList>
    </citation>
    <scope>NUCLEOTIDE SEQUENCE</scope>
    <source>
        <strain evidence="11">CCMP 2712</strain>
    </source>
</reference>
<dbReference type="Pfam" id="PF05914">
    <property type="entry name" value="RIB43A"/>
    <property type="match status" value="1"/>
</dbReference>
<keyword evidence="4" id="KW-0282">Flagellum</keyword>
<organism evidence="11">
    <name type="scientific">Guillardia theta</name>
    <name type="common">Cryptophyte</name>
    <name type="synonym">Cryptomonas phi</name>
    <dbReference type="NCBI Taxonomy" id="55529"/>
    <lineage>
        <taxon>Eukaryota</taxon>
        <taxon>Cryptophyceae</taxon>
        <taxon>Pyrenomonadales</taxon>
        <taxon>Geminigeraceae</taxon>
        <taxon>Guillardia</taxon>
    </lineage>
</organism>
<feature type="coiled-coil region" evidence="10">
    <location>
        <begin position="293"/>
        <end position="368"/>
    </location>
</feature>
<sequence length="380" mass="45081">MATAGGVLATSGDVSREQIEARVIERRRRMEEERKARIFNAKQRTIGIDKDGLEQQIQEKQRSQEEAKKMDQAFADRLLVTEQRVQLMEREVQRARKENLMSIQDYRDQMQQKYMRKEWDLNDPLSLRKDRPARMADDDPIVGPASLQKFAGEDLDYGNRFRKQQQQQAMWVVEQMSEKQDQIEQEREMERLLAERQAEIDERRSELEIEEMKSRAAMNYAVRDYNLALSEAKKEQETIRKMEEMEDAIEEIKNQISSDTLTENRATTISCIAPHRYIKYHFKGLDPEQVRSIREEQIRQANEKANQKKMEQEEDQNWDLVQEAVRRNLIAGEREVFRRKQEIARQVADEQRRQAEEARKRKEVLYKQVVIGGGDDMVVQ</sequence>
<feature type="coiled-coil region" evidence="10">
    <location>
        <begin position="182"/>
        <end position="262"/>
    </location>
</feature>
<keyword evidence="5 10" id="KW-0175">Coiled coil</keyword>
<evidence type="ECO:0000256" key="9">
    <source>
        <dbReference type="ARBA" id="ARBA00046435"/>
    </source>
</evidence>
<evidence type="ECO:0000313" key="11">
    <source>
        <dbReference type="EMBL" id="CAE2341254.1"/>
    </source>
</evidence>
<evidence type="ECO:0000256" key="10">
    <source>
        <dbReference type="SAM" id="Coils"/>
    </source>
</evidence>
<evidence type="ECO:0000256" key="4">
    <source>
        <dbReference type="ARBA" id="ARBA00022846"/>
    </source>
</evidence>
<evidence type="ECO:0000256" key="8">
    <source>
        <dbReference type="ARBA" id="ARBA00023273"/>
    </source>
</evidence>
<evidence type="ECO:0000256" key="3">
    <source>
        <dbReference type="ARBA" id="ARBA00022490"/>
    </source>
</evidence>
<name>A0A7S4PPS2_GUITH</name>
<keyword evidence="8" id="KW-0966">Cell projection</keyword>
<evidence type="ECO:0000256" key="1">
    <source>
        <dbReference type="ARBA" id="ARBA00004611"/>
    </source>
</evidence>
<evidence type="ECO:0000256" key="6">
    <source>
        <dbReference type="ARBA" id="ARBA00023069"/>
    </source>
</evidence>
<dbReference type="PANTHER" id="PTHR14517">
    <property type="entry name" value="RIB43A-RELATED"/>
    <property type="match status" value="1"/>
</dbReference>
<comment type="subunit">
    <text evidence="9">Microtubule inner protein component of sperm flagellar doublet microtubules.</text>
</comment>